<dbReference type="GO" id="GO:0003700">
    <property type="term" value="F:DNA-binding transcription factor activity"/>
    <property type="evidence" value="ECO:0007669"/>
    <property type="project" value="InterPro"/>
</dbReference>
<evidence type="ECO:0000313" key="7">
    <source>
        <dbReference type="Proteomes" id="UP000198749"/>
    </source>
</evidence>
<dbReference type="RefSeq" id="WP_091354874.1">
    <property type="nucleotide sequence ID" value="NZ_AP025284.1"/>
</dbReference>
<dbReference type="GO" id="GO:0005829">
    <property type="term" value="C:cytosol"/>
    <property type="evidence" value="ECO:0007669"/>
    <property type="project" value="TreeGrafter"/>
</dbReference>
<dbReference type="AlphaFoldDB" id="A0A1H9ERM0"/>
<dbReference type="PANTHER" id="PTHR30419:SF8">
    <property type="entry name" value="NITROGEN ASSIMILATION TRANSCRIPTIONAL ACTIVATOR-RELATED"/>
    <property type="match status" value="1"/>
</dbReference>
<dbReference type="PANTHER" id="PTHR30419">
    <property type="entry name" value="HTH-TYPE TRANSCRIPTIONAL REGULATOR YBHD"/>
    <property type="match status" value="1"/>
</dbReference>
<dbReference type="PRINTS" id="PR00039">
    <property type="entry name" value="HTHLYSR"/>
</dbReference>
<proteinExistence type="inferred from homology"/>
<dbReference type="Proteomes" id="UP000198749">
    <property type="component" value="Unassembled WGS sequence"/>
</dbReference>
<dbReference type="InterPro" id="IPR005119">
    <property type="entry name" value="LysR_subst-bd"/>
</dbReference>
<evidence type="ECO:0000256" key="2">
    <source>
        <dbReference type="ARBA" id="ARBA00023015"/>
    </source>
</evidence>
<dbReference type="InterPro" id="IPR036390">
    <property type="entry name" value="WH_DNA-bd_sf"/>
</dbReference>
<dbReference type="Pfam" id="PF00126">
    <property type="entry name" value="HTH_1"/>
    <property type="match status" value="1"/>
</dbReference>
<protein>
    <submittedName>
        <fullName evidence="6">Transcriptional regulator</fullName>
    </submittedName>
</protein>
<dbReference type="InterPro" id="IPR050950">
    <property type="entry name" value="HTH-type_LysR_regulators"/>
</dbReference>
<gene>
    <name evidence="6" type="ORF">SAMN03080615_01036</name>
</gene>
<evidence type="ECO:0000256" key="1">
    <source>
        <dbReference type="ARBA" id="ARBA00009437"/>
    </source>
</evidence>
<dbReference type="STRING" id="355243.SAMN03080615_01036"/>
<evidence type="ECO:0000256" key="4">
    <source>
        <dbReference type="ARBA" id="ARBA00023163"/>
    </source>
</evidence>
<keyword evidence="4" id="KW-0804">Transcription</keyword>
<keyword evidence="2" id="KW-0805">Transcription regulation</keyword>
<dbReference type="InterPro" id="IPR000847">
    <property type="entry name" value="LysR_HTH_N"/>
</dbReference>
<feature type="domain" description="HTH lysR-type" evidence="5">
    <location>
        <begin position="1"/>
        <end position="58"/>
    </location>
</feature>
<dbReference type="Pfam" id="PF03466">
    <property type="entry name" value="LysR_substrate"/>
    <property type="match status" value="1"/>
</dbReference>
<dbReference type="Gene3D" id="1.10.10.10">
    <property type="entry name" value="Winged helix-like DNA-binding domain superfamily/Winged helix DNA-binding domain"/>
    <property type="match status" value="1"/>
</dbReference>
<reference evidence="7" key="1">
    <citation type="submission" date="2016-10" db="EMBL/GenBank/DDBJ databases">
        <authorList>
            <person name="Varghese N."/>
            <person name="Submissions S."/>
        </authorList>
    </citation>
    <scope>NUCLEOTIDE SEQUENCE [LARGE SCALE GENOMIC DNA]</scope>
    <source>
        <strain evidence="7">DSM 18887</strain>
    </source>
</reference>
<dbReference type="GO" id="GO:0003677">
    <property type="term" value="F:DNA binding"/>
    <property type="evidence" value="ECO:0007669"/>
    <property type="project" value="UniProtKB-KW"/>
</dbReference>
<dbReference type="SUPFAM" id="SSF46785">
    <property type="entry name" value="Winged helix' DNA-binding domain"/>
    <property type="match status" value="1"/>
</dbReference>
<evidence type="ECO:0000256" key="3">
    <source>
        <dbReference type="ARBA" id="ARBA00023125"/>
    </source>
</evidence>
<dbReference type="PROSITE" id="PS50931">
    <property type="entry name" value="HTH_LYSR"/>
    <property type="match status" value="1"/>
</dbReference>
<dbReference type="EMBL" id="FOGB01000002">
    <property type="protein sequence ID" value="SEQ28265.1"/>
    <property type="molecule type" value="Genomic_DNA"/>
</dbReference>
<evidence type="ECO:0000313" key="6">
    <source>
        <dbReference type="EMBL" id="SEQ28265.1"/>
    </source>
</evidence>
<dbReference type="OrthoDB" id="646694at2"/>
<dbReference type="InterPro" id="IPR036388">
    <property type="entry name" value="WH-like_DNA-bd_sf"/>
</dbReference>
<name>A0A1H9ERM0_9GAMM</name>
<keyword evidence="7" id="KW-1185">Reference proteome</keyword>
<comment type="similarity">
    <text evidence="1">Belongs to the LysR transcriptional regulatory family.</text>
</comment>
<accession>A0A1H9ERM0</accession>
<dbReference type="CDD" id="cd05466">
    <property type="entry name" value="PBP2_LTTR_substrate"/>
    <property type="match status" value="1"/>
</dbReference>
<dbReference type="SUPFAM" id="SSF53850">
    <property type="entry name" value="Periplasmic binding protein-like II"/>
    <property type="match status" value="1"/>
</dbReference>
<dbReference type="Gene3D" id="3.40.190.290">
    <property type="match status" value="1"/>
</dbReference>
<dbReference type="FunFam" id="1.10.10.10:FF:000001">
    <property type="entry name" value="LysR family transcriptional regulator"/>
    <property type="match status" value="1"/>
</dbReference>
<keyword evidence="3" id="KW-0238">DNA-binding</keyword>
<evidence type="ECO:0000259" key="5">
    <source>
        <dbReference type="PROSITE" id="PS50931"/>
    </source>
</evidence>
<organism evidence="6 7">
    <name type="scientific">Amphritea atlantica</name>
    <dbReference type="NCBI Taxonomy" id="355243"/>
    <lineage>
        <taxon>Bacteria</taxon>
        <taxon>Pseudomonadati</taxon>
        <taxon>Pseudomonadota</taxon>
        <taxon>Gammaproteobacteria</taxon>
        <taxon>Oceanospirillales</taxon>
        <taxon>Oceanospirillaceae</taxon>
        <taxon>Amphritea</taxon>
    </lineage>
</organism>
<sequence length="299" mass="33667">MDIRSLRCFQMVAREANFTRAAEKLHLAQPAVSMSIKRLESELGLTLFHRNERRISLTDEGERLLLHADKIVQAVADAELEMQELTGLTRGQVRVGIPSMLGSYYLPELLMGFRHSFPALQLSVVEGGTTHIRRQIEQGSLDIGIVVDYGETDELERVHLMQVETLVCVSPDHPFASQTSVSYPAFLDEELVLFKEGFFHRQVTEQLAKSYHVTPKISFETNLIPLIQSVVRHGFGISALLKPAIDDARDLIGIPFDEPLLFNLSIAWRQQSYLSQANKAFVDYLLEHSPATAAHTSNR</sequence>